<feature type="chain" id="PRO_5043517520" evidence="2">
    <location>
        <begin position="21"/>
        <end position="222"/>
    </location>
</feature>
<dbReference type="PANTHER" id="PTHR30404:SF0">
    <property type="entry name" value="N-ACETYLMURAMOYL-L-ALANINE AMIDASE AMIC"/>
    <property type="match status" value="1"/>
</dbReference>
<dbReference type="SUPFAM" id="SSF53187">
    <property type="entry name" value="Zn-dependent exopeptidases"/>
    <property type="match status" value="1"/>
</dbReference>
<dbReference type="EMBL" id="BOQE01000001">
    <property type="protein sequence ID" value="GIM46984.1"/>
    <property type="molecule type" value="Genomic_DNA"/>
</dbReference>
<accession>A0AAV4LH08</accession>
<evidence type="ECO:0000256" key="1">
    <source>
        <dbReference type="ARBA" id="ARBA00022801"/>
    </source>
</evidence>
<organism evidence="4 5">
    <name type="scientific">Collibacillus ludicampi</name>
    <dbReference type="NCBI Taxonomy" id="2771369"/>
    <lineage>
        <taxon>Bacteria</taxon>
        <taxon>Bacillati</taxon>
        <taxon>Bacillota</taxon>
        <taxon>Bacilli</taxon>
        <taxon>Bacillales</taxon>
        <taxon>Alicyclobacillaceae</taxon>
        <taxon>Collibacillus</taxon>
    </lineage>
</organism>
<dbReference type="SMART" id="SM00646">
    <property type="entry name" value="Ami_3"/>
    <property type="match status" value="1"/>
</dbReference>
<dbReference type="GO" id="GO:0008745">
    <property type="term" value="F:N-acetylmuramoyl-L-alanine amidase activity"/>
    <property type="evidence" value="ECO:0007669"/>
    <property type="project" value="InterPro"/>
</dbReference>
<feature type="signal peptide" evidence="2">
    <location>
        <begin position="1"/>
        <end position="20"/>
    </location>
</feature>
<evidence type="ECO:0000256" key="2">
    <source>
        <dbReference type="SAM" id="SignalP"/>
    </source>
</evidence>
<comment type="caution">
    <text evidence="4">The sequence shown here is derived from an EMBL/GenBank/DDBJ whole genome shotgun (WGS) entry which is preliminary data.</text>
</comment>
<gene>
    <name evidence="4" type="ORF">DNHGIG_25330</name>
</gene>
<dbReference type="GO" id="GO:0009253">
    <property type="term" value="P:peptidoglycan catabolic process"/>
    <property type="evidence" value="ECO:0007669"/>
    <property type="project" value="InterPro"/>
</dbReference>
<evidence type="ECO:0000313" key="5">
    <source>
        <dbReference type="Proteomes" id="UP001057291"/>
    </source>
</evidence>
<keyword evidence="5" id="KW-1185">Reference proteome</keyword>
<feature type="domain" description="MurNAc-LAA" evidence="3">
    <location>
        <begin position="103"/>
        <end position="212"/>
    </location>
</feature>
<protein>
    <submittedName>
        <fullName evidence="4">N-acetylmuramoyl-L-alanine amidase</fullName>
    </submittedName>
</protein>
<dbReference type="AlphaFoldDB" id="A0AAV4LH08"/>
<dbReference type="Proteomes" id="UP001057291">
    <property type="component" value="Unassembled WGS sequence"/>
</dbReference>
<dbReference type="PANTHER" id="PTHR30404">
    <property type="entry name" value="N-ACETYLMURAMOYL-L-ALANINE AMIDASE"/>
    <property type="match status" value="1"/>
</dbReference>
<keyword evidence="1" id="KW-0378">Hydrolase</keyword>
<evidence type="ECO:0000313" key="4">
    <source>
        <dbReference type="EMBL" id="GIM46984.1"/>
    </source>
</evidence>
<proteinExistence type="predicted"/>
<sequence>MFAILGCFLSLFLMAHPVYASTFKTPVIVIDPGHGGIDGGTQNADGTVLEKDLNLIIAKKLADQLKKHGLTVELTREKDEDVTKYAPHDRGWGRHKRDLFGRVEFARQKQATIMISLHGNHGTNKSRGAVVFYQLSSPESYLLASELQTRLNRLTQSFHSPEKGKEFYIIRKPEIPSVLVEYGYLSNPNEFANLMDEKYQQKMVETLKEGILHFMIFYHLPR</sequence>
<evidence type="ECO:0000259" key="3">
    <source>
        <dbReference type="SMART" id="SM00646"/>
    </source>
</evidence>
<dbReference type="RefSeq" id="WP_282200016.1">
    <property type="nucleotide sequence ID" value="NZ_BOQE01000001.1"/>
</dbReference>
<keyword evidence="2" id="KW-0732">Signal</keyword>
<name>A0AAV4LH08_9BACL</name>
<dbReference type="InterPro" id="IPR002508">
    <property type="entry name" value="MurNAc-LAA_cat"/>
</dbReference>
<dbReference type="Gene3D" id="3.40.630.40">
    <property type="entry name" value="Zn-dependent exopeptidases"/>
    <property type="match status" value="1"/>
</dbReference>
<dbReference type="GO" id="GO:0030288">
    <property type="term" value="C:outer membrane-bounded periplasmic space"/>
    <property type="evidence" value="ECO:0007669"/>
    <property type="project" value="TreeGrafter"/>
</dbReference>
<reference evidence="4" key="1">
    <citation type="journal article" date="2023" name="Int. J. Syst. Evol. Microbiol.">
        <title>Collibacillus ludicampi gen. nov., sp. nov., a new soil bacterium of the family Alicyclobacillaceae.</title>
        <authorList>
            <person name="Jojima T."/>
            <person name="Ioku Y."/>
            <person name="Fukuta Y."/>
            <person name="Shirasaka N."/>
            <person name="Matsumura Y."/>
            <person name="Mori M."/>
        </authorList>
    </citation>
    <scope>NUCLEOTIDE SEQUENCE</scope>
    <source>
        <strain evidence="4">TP075</strain>
    </source>
</reference>
<dbReference type="CDD" id="cd02696">
    <property type="entry name" value="MurNAc-LAA"/>
    <property type="match status" value="1"/>
</dbReference>
<dbReference type="InterPro" id="IPR050695">
    <property type="entry name" value="N-acetylmuramoyl_amidase_3"/>
</dbReference>
<dbReference type="Pfam" id="PF01520">
    <property type="entry name" value="Amidase_3"/>
    <property type="match status" value="1"/>
</dbReference>